<dbReference type="EMBL" id="SMKP01000025">
    <property type="protein sequence ID" value="TDD22481.1"/>
    <property type="molecule type" value="Genomic_DNA"/>
</dbReference>
<evidence type="ECO:0000256" key="4">
    <source>
        <dbReference type="SAM" id="MobiDB-lite"/>
    </source>
</evidence>
<dbReference type="InterPro" id="IPR011711">
    <property type="entry name" value="GntR_C"/>
</dbReference>
<feature type="compositionally biased region" description="Pro residues" evidence="4">
    <location>
        <begin position="218"/>
        <end position="232"/>
    </location>
</feature>
<dbReference type="GO" id="GO:0003677">
    <property type="term" value="F:DNA binding"/>
    <property type="evidence" value="ECO:0007669"/>
    <property type="project" value="UniProtKB-KW"/>
</dbReference>
<evidence type="ECO:0000313" key="7">
    <source>
        <dbReference type="Proteomes" id="UP000294543"/>
    </source>
</evidence>
<dbReference type="SUPFAM" id="SSF48008">
    <property type="entry name" value="GntR ligand-binding domain-like"/>
    <property type="match status" value="1"/>
</dbReference>
<evidence type="ECO:0000256" key="1">
    <source>
        <dbReference type="ARBA" id="ARBA00023015"/>
    </source>
</evidence>
<dbReference type="PANTHER" id="PTHR43537:SF51">
    <property type="entry name" value="HTH-TYPE TRANSCRIPTIONAL REGULATOR LGOR-RELATED"/>
    <property type="match status" value="1"/>
</dbReference>
<evidence type="ECO:0000256" key="3">
    <source>
        <dbReference type="ARBA" id="ARBA00023163"/>
    </source>
</evidence>
<name>A0A4R4WXK5_9ACTN</name>
<evidence type="ECO:0000313" key="6">
    <source>
        <dbReference type="EMBL" id="TDD22481.1"/>
    </source>
</evidence>
<dbReference type="AlphaFoldDB" id="A0A4R4WXK5"/>
<dbReference type="Pfam" id="PF07729">
    <property type="entry name" value="FCD"/>
    <property type="match status" value="1"/>
</dbReference>
<dbReference type="InterPro" id="IPR008920">
    <property type="entry name" value="TF_FadR/GntR_C"/>
</dbReference>
<keyword evidence="7" id="KW-1185">Reference proteome</keyword>
<dbReference type="Proteomes" id="UP000294543">
    <property type="component" value="Unassembled WGS sequence"/>
</dbReference>
<dbReference type="InterPro" id="IPR000524">
    <property type="entry name" value="Tscrpt_reg_HTH_GntR"/>
</dbReference>
<dbReference type="SUPFAM" id="SSF46785">
    <property type="entry name" value="Winged helix' DNA-binding domain"/>
    <property type="match status" value="1"/>
</dbReference>
<comment type="caution">
    <text evidence="6">The sequence shown here is derived from an EMBL/GenBank/DDBJ whole genome shotgun (WGS) entry which is preliminary data.</text>
</comment>
<dbReference type="InterPro" id="IPR036390">
    <property type="entry name" value="WH_DNA-bd_sf"/>
</dbReference>
<dbReference type="Pfam" id="PF00392">
    <property type="entry name" value="GntR"/>
    <property type="match status" value="1"/>
</dbReference>
<dbReference type="PROSITE" id="PS50949">
    <property type="entry name" value="HTH_GNTR"/>
    <property type="match status" value="1"/>
</dbReference>
<proteinExistence type="predicted"/>
<keyword evidence="1" id="KW-0805">Transcription regulation</keyword>
<feature type="domain" description="HTH gntR-type" evidence="5">
    <location>
        <begin position="6"/>
        <end position="78"/>
    </location>
</feature>
<dbReference type="GO" id="GO:0003700">
    <property type="term" value="F:DNA-binding transcription factor activity"/>
    <property type="evidence" value="ECO:0007669"/>
    <property type="project" value="InterPro"/>
</dbReference>
<gene>
    <name evidence="6" type="ORF">E1294_11725</name>
</gene>
<feature type="region of interest" description="Disordered" evidence="4">
    <location>
        <begin position="213"/>
        <end position="232"/>
    </location>
</feature>
<dbReference type="Gene3D" id="1.20.120.530">
    <property type="entry name" value="GntR ligand-binding domain-like"/>
    <property type="match status" value="1"/>
</dbReference>
<organism evidence="6 7">
    <name type="scientific">Nonomuraea diastatica</name>
    <dbReference type="NCBI Taxonomy" id="1848329"/>
    <lineage>
        <taxon>Bacteria</taxon>
        <taxon>Bacillati</taxon>
        <taxon>Actinomycetota</taxon>
        <taxon>Actinomycetes</taxon>
        <taxon>Streptosporangiales</taxon>
        <taxon>Streptosporangiaceae</taxon>
        <taxon>Nonomuraea</taxon>
    </lineage>
</organism>
<evidence type="ECO:0000256" key="2">
    <source>
        <dbReference type="ARBA" id="ARBA00023125"/>
    </source>
</evidence>
<dbReference type="SMART" id="SM00345">
    <property type="entry name" value="HTH_GNTR"/>
    <property type="match status" value="1"/>
</dbReference>
<dbReference type="SMART" id="SM00895">
    <property type="entry name" value="FCD"/>
    <property type="match status" value="1"/>
</dbReference>
<dbReference type="InterPro" id="IPR036388">
    <property type="entry name" value="WH-like_DNA-bd_sf"/>
</dbReference>
<dbReference type="PANTHER" id="PTHR43537">
    <property type="entry name" value="TRANSCRIPTIONAL REGULATOR, GNTR FAMILY"/>
    <property type="match status" value="1"/>
</dbReference>
<dbReference type="OrthoDB" id="4120783at2"/>
<dbReference type="Gene3D" id="1.10.10.10">
    <property type="entry name" value="Winged helix-like DNA-binding domain superfamily/Winged helix DNA-binding domain"/>
    <property type="match status" value="1"/>
</dbReference>
<evidence type="ECO:0000259" key="5">
    <source>
        <dbReference type="PROSITE" id="PS50949"/>
    </source>
</evidence>
<sequence length="232" mass="26302">MTLTGRTKTEQAYHVLRRAIVTGDLVEDLPLDDAMLSTRYGFGRTPIREALKKLADEQFINYPPHRTPYVRGIRVRDLSRLYEARHLLEEPVARLAARRATPAQLDELERICDRIDDEIAASQPYGAIEYDHQFHLEIAKSTDNPFLAEAVNRLNCGSLRIWYLAHSTLGMENTNEDHRAIQAALKEKDPDKSEALVRQHIDKSYARQMALQQLDPVIPAPSPASSPQGEPP</sequence>
<protein>
    <submittedName>
        <fullName evidence="6">GntR family transcriptional regulator</fullName>
    </submittedName>
</protein>
<reference evidence="6 7" key="1">
    <citation type="submission" date="2019-03" db="EMBL/GenBank/DDBJ databases">
        <title>Draft genome sequences of novel Actinobacteria.</title>
        <authorList>
            <person name="Sahin N."/>
            <person name="Ay H."/>
            <person name="Saygin H."/>
        </authorList>
    </citation>
    <scope>NUCLEOTIDE SEQUENCE [LARGE SCALE GENOMIC DNA]</scope>
    <source>
        <strain evidence="6 7">KC712</strain>
    </source>
</reference>
<keyword evidence="2" id="KW-0238">DNA-binding</keyword>
<accession>A0A4R4WXK5</accession>
<keyword evidence="3" id="KW-0804">Transcription</keyword>